<reference evidence="1" key="1">
    <citation type="submission" date="2024-05" db="EMBL/GenBank/DDBJ databases">
        <title>Draft genome assemblies of 36 bacteria isolated from hibernating arctic ground squirrels.</title>
        <authorList>
            <person name="McKee H."/>
            <person name="Mullen L."/>
            <person name="Drown D.M."/>
            <person name="Duddleston K.N."/>
        </authorList>
    </citation>
    <scope>NUCLEOTIDE SEQUENCE</scope>
    <source>
        <strain evidence="1">AR004</strain>
    </source>
</reference>
<evidence type="ECO:0008006" key="2">
    <source>
        <dbReference type="Google" id="ProtNLM"/>
    </source>
</evidence>
<dbReference type="EMBL" id="CP159989">
    <property type="protein sequence ID" value="XCP83102.1"/>
    <property type="molecule type" value="Genomic_DNA"/>
</dbReference>
<proteinExistence type="predicted"/>
<name>A0AAU8N2V6_9ACTO</name>
<dbReference type="RefSeq" id="WP_366181313.1">
    <property type="nucleotide sequence ID" value="NZ_CP159989.1"/>
</dbReference>
<accession>A0AAU8N2V6</accession>
<gene>
    <name evidence="1" type="ORF">ABXS69_04255</name>
</gene>
<evidence type="ECO:0000313" key="1">
    <source>
        <dbReference type="EMBL" id="XCP83102.1"/>
    </source>
</evidence>
<organism evidence="1">
    <name type="scientific">Actinomyces timonensis</name>
    <dbReference type="NCBI Taxonomy" id="1288391"/>
    <lineage>
        <taxon>Bacteria</taxon>
        <taxon>Bacillati</taxon>
        <taxon>Actinomycetota</taxon>
        <taxon>Actinomycetes</taxon>
        <taxon>Actinomycetales</taxon>
        <taxon>Actinomycetaceae</taxon>
        <taxon>Actinomyces</taxon>
    </lineage>
</organism>
<dbReference type="AlphaFoldDB" id="A0AAU8N2V6"/>
<sequence>MLHEQAPEALERLGLERLLTVKRMIDEYVAGNIARSELVTMASHYDMGLVQERAPEGEDPSLPPEEGDQGWDLYTAGLQGRISGEDYDAVLGAMSD</sequence>
<protein>
    <recommendedName>
        <fullName evidence="2">Antitoxin VbhA domain-containing protein</fullName>
    </recommendedName>
</protein>